<protein>
    <submittedName>
        <fullName evidence="2">Uncharacterized protein</fullName>
    </submittedName>
</protein>
<sequence length="126" mass="13933">MLQDPTNNDNANTNEEEEPGISSPPMYLKTKRSEYEQGQKEAREVDGERRGMEPEKPTKKLRVWKRRSDLRGYGQGEVARKDEARDGKVFGEDGQGSVETGAKGDSGNADDEGEDGDRKTDAKGGK</sequence>
<feature type="compositionally biased region" description="Basic and acidic residues" evidence="1">
    <location>
        <begin position="116"/>
        <end position="126"/>
    </location>
</feature>
<proteinExistence type="predicted"/>
<dbReference type="Proteomes" id="UP000799291">
    <property type="component" value="Unassembled WGS sequence"/>
</dbReference>
<organism evidence="2 3">
    <name type="scientific">Lentithecium fluviatile CBS 122367</name>
    <dbReference type="NCBI Taxonomy" id="1168545"/>
    <lineage>
        <taxon>Eukaryota</taxon>
        <taxon>Fungi</taxon>
        <taxon>Dikarya</taxon>
        <taxon>Ascomycota</taxon>
        <taxon>Pezizomycotina</taxon>
        <taxon>Dothideomycetes</taxon>
        <taxon>Pleosporomycetidae</taxon>
        <taxon>Pleosporales</taxon>
        <taxon>Massarineae</taxon>
        <taxon>Lentitheciaceae</taxon>
        <taxon>Lentithecium</taxon>
    </lineage>
</organism>
<evidence type="ECO:0000313" key="3">
    <source>
        <dbReference type="Proteomes" id="UP000799291"/>
    </source>
</evidence>
<feature type="compositionally biased region" description="Low complexity" evidence="1">
    <location>
        <begin position="1"/>
        <end position="13"/>
    </location>
</feature>
<dbReference type="EMBL" id="MU005585">
    <property type="protein sequence ID" value="KAF2683015.1"/>
    <property type="molecule type" value="Genomic_DNA"/>
</dbReference>
<feature type="compositionally biased region" description="Basic and acidic residues" evidence="1">
    <location>
        <begin position="31"/>
        <end position="58"/>
    </location>
</feature>
<dbReference type="AlphaFoldDB" id="A0A6G1IY31"/>
<name>A0A6G1IY31_9PLEO</name>
<reference evidence="2" key="1">
    <citation type="journal article" date="2020" name="Stud. Mycol.">
        <title>101 Dothideomycetes genomes: a test case for predicting lifestyles and emergence of pathogens.</title>
        <authorList>
            <person name="Haridas S."/>
            <person name="Albert R."/>
            <person name="Binder M."/>
            <person name="Bloem J."/>
            <person name="Labutti K."/>
            <person name="Salamov A."/>
            <person name="Andreopoulos B."/>
            <person name="Baker S."/>
            <person name="Barry K."/>
            <person name="Bills G."/>
            <person name="Bluhm B."/>
            <person name="Cannon C."/>
            <person name="Castanera R."/>
            <person name="Culley D."/>
            <person name="Daum C."/>
            <person name="Ezra D."/>
            <person name="Gonzalez J."/>
            <person name="Henrissat B."/>
            <person name="Kuo A."/>
            <person name="Liang C."/>
            <person name="Lipzen A."/>
            <person name="Lutzoni F."/>
            <person name="Magnuson J."/>
            <person name="Mondo S."/>
            <person name="Nolan M."/>
            <person name="Ohm R."/>
            <person name="Pangilinan J."/>
            <person name="Park H.-J."/>
            <person name="Ramirez L."/>
            <person name="Alfaro M."/>
            <person name="Sun H."/>
            <person name="Tritt A."/>
            <person name="Yoshinaga Y."/>
            <person name="Zwiers L.-H."/>
            <person name="Turgeon B."/>
            <person name="Goodwin S."/>
            <person name="Spatafora J."/>
            <person name="Crous P."/>
            <person name="Grigoriev I."/>
        </authorList>
    </citation>
    <scope>NUCLEOTIDE SEQUENCE</scope>
    <source>
        <strain evidence="2">CBS 122367</strain>
    </source>
</reference>
<accession>A0A6G1IY31</accession>
<evidence type="ECO:0000313" key="2">
    <source>
        <dbReference type="EMBL" id="KAF2683015.1"/>
    </source>
</evidence>
<gene>
    <name evidence="2" type="ORF">K458DRAFT_453381</name>
</gene>
<evidence type="ECO:0000256" key="1">
    <source>
        <dbReference type="SAM" id="MobiDB-lite"/>
    </source>
</evidence>
<keyword evidence="3" id="KW-1185">Reference proteome</keyword>
<feature type="compositionally biased region" description="Basic and acidic residues" evidence="1">
    <location>
        <begin position="78"/>
        <end position="91"/>
    </location>
</feature>
<feature type="region of interest" description="Disordered" evidence="1">
    <location>
        <begin position="1"/>
        <end position="126"/>
    </location>
</feature>